<dbReference type="Pfam" id="PF01784">
    <property type="entry name" value="DUF34_NIF3"/>
    <property type="match status" value="1"/>
</dbReference>
<dbReference type="FunFam" id="3.40.1390.30:FF:000001">
    <property type="entry name" value="GTP cyclohydrolase 1 type 2"/>
    <property type="match status" value="1"/>
</dbReference>
<dbReference type="InterPro" id="IPR017221">
    <property type="entry name" value="DUF34/NIF3_bac"/>
</dbReference>
<dbReference type="Gene3D" id="3.40.1390.30">
    <property type="entry name" value="NIF3 (NGG1p interacting factor 3)-like"/>
    <property type="match status" value="2"/>
</dbReference>
<dbReference type="GO" id="GO:0005737">
    <property type="term" value="C:cytoplasm"/>
    <property type="evidence" value="ECO:0007669"/>
    <property type="project" value="TreeGrafter"/>
</dbReference>
<dbReference type="PANTHER" id="PTHR13799:SF14">
    <property type="entry name" value="GTP CYCLOHYDROLASE 1 TYPE 2 HOMOLOG"/>
    <property type="match status" value="1"/>
</dbReference>
<evidence type="ECO:0000256" key="2">
    <source>
        <dbReference type="ARBA" id="ARBA00022112"/>
    </source>
</evidence>
<evidence type="ECO:0000256" key="1">
    <source>
        <dbReference type="ARBA" id="ARBA00006964"/>
    </source>
</evidence>
<feature type="binding site" evidence="5">
    <location>
        <position position="70"/>
    </location>
    <ligand>
        <name>a divalent metal cation</name>
        <dbReference type="ChEBI" id="CHEBI:60240"/>
        <label>1</label>
    </ligand>
</feature>
<accession>A0A0U9HDF4</accession>
<dbReference type="RefSeq" id="WP_058951001.1">
    <property type="nucleotide sequence ID" value="NZ_BBXV01000043.1"/>
</dbReference>
<protein>
    <recommendedName>
        <fullName evidence="2 4">GTP cyclohydrolase 1 type 2 homolog</fullName>
    </recommendedName>
</protein>
<dbReference type="OrthoDB" id="9792792at2"/>
<reference evidence="6 7" key="2">
    <citation type="journal article" date="2016" name="Genome Announc.">
        <title>Draft Genome Sequence of Oceanobacillus picturae Heshi-B3, Isolated from Fermented Rice Bran in a Traditional Japanese Seafood Dish.</title>
        <authorList>
            <person name="Akuzawa S."/>
            <person name="Nagaoka J."/>
            <person name="Kanekatsu M."/>
            <person name="Kanesaki Y."/>
            <person name="Suzuki T."/>
        </authorList>
    </citation>
    <scope>NUCLEOTIDE SEQUENCE [LARGE SCALE GENOMIC DNA]</scope>
    <source>
        <strain evidence="6 7">Heshi-B3</strain>
    </source>
</reference>
<dbReference type="SUPFAM" id="SSF102705">
    <property type="entry name" value="NIF3 (NGG1p interacting factor 3)-like"/>
    <property type="match status" value="1"/>
</dbReference>
<feature type="binding site" evidence="5">
    <location>
        <position position="108"/>
    </location>
    <ligand>
        <name>a divalent metal cation</name>
        <dbReference type="ChEBI" id="CHEBI:60240"/>
        <label>1</label>
    </ligand>
</feature>
<keyword evidence="3 4" id="KW-0479">Metal-binding</keyword>
<gene>
    <name evidence="6" type="ORF">OPHB3_3264</name>
</gene>
<proteinExistence type="inferred from homology"/>
<dbReference type="EMBL" id="BBXV01000043">
    <property type="protein sequence ID" value="GAQ19297.1"/>
    <property type="molecule type" value="Genomic_DNA"/>
</dbReference>
<dbReference type="PIRSF" id="PIRSF037489">
    <property type="entry name" value="UCP037489_NIF3_YqfO"/>
    <property type="match status" value="1"/>
</dbReference>
<feature type="binding site" evidence="5">
    <location>
        <position position="69"/>
    </location>
    <ligand>
        <name>a divalent metal cation</name>
        <dbReference type="ChEBI" id="CHEBI:60240"/>
        <label>1</label>
    </ligand>
</feature>
<organism evidence="6 7">
    <name type="scientific">Oceanobacillus picturae</name>
    <dbReference type="NCBI Taxonomy" id="171693"/>
    <lineage>
        <taxon>Bacteria</taxon>
        <taxon>Bacillati</taxon>
        <taxon>Bacillota</taxon>
        <taxon>Bacilli</taxon>
        <taxon>Bacillales</taxon>
        <taxon>Bacillaceae</taxon>
        <taxon>Oceanobacillus</taxon>
    </lineage>
</organism>
<reference evidence="7" key="1">
    <citation type="submission" date="2015-07" db="EMBL/GenBank/DDBJ databases">
        <title>Draft Genome Sequence of Oceanobacillus picturae Heshi-B3 that Was Isolated from Fermented Rice Bran with Aging Salted Mackerel, Which Was Named Heshiko as Traditional Fermented Seafood in Japan.</title>
        <authorList>
            <person name="Akuzawa S."/>
            <person name="Nakagawa J."/>
            <person name="Kanekatsu T."/>
            <person name="Kanesaki Y."/>
            <person name="Suzuki T."/>
        </authorList>
    </citation>
    <scope>NUCLEOTIDE SEQUENCE [LARGE SCALE GENOMIC DNA]</scope>
    <source>
        <strain evidence="7">Heshi-B3</strain>
    </source>
</reference>
<dbReference type="InterPro" id="IPR036069">
    <property type="entry name" value="DUF34/NIF3_sf"/>
</dbReference>
<sequence>MTKTKITNKNVFAAMERLAPRSLAYDWDNVGLQVGSFSTPVKKIMVTLDVLEEVVDEAIAKNVSLIIAHHPLLFKPVKQLNTDTPHGRVLHKLLQNNITVYAAHTNLDIAEGGVNDVLCEKLKIKNTKVLIKERTETLYKLVVYVPQTHQEELREVLGKAGAGHIGNYSHCTFQTMGEGTFKPLKGTNPYIGSQDKMEFVPEVKIETIVQESLLNKVLAATIATHPYEEVAYDIFRLENEGKKYGLGRVGTLEAELSLQEFSSLVKKQLDIPGVRVTGDLDRPVKKVAVLGGSGEKYIRAARNAGADTFITGDMTFHTAQDAWQTGLAIIDPGHYAEKVMKEAVVQYLENEFRENGIELLASTANTDPFTFI</sequence>
<comment type="caution">
    <text evidence="6">The sequence shown here is derived from an EMBL/GenBank/DDBJ whole genome shotgun (WGS) entry which is preliminary data.</text>
</comment>
<evidence type="ECO:0000313" key="7">
    <source>
        <dbReference type="Proteomes" id="UP000052946"/>
    </source>
</evidence>
<feature type="binding site" evidence="5">
    <location>
        <position position="337"/>
    </location>
    <ligand>
        <name>a divalent metal cation</name>
        <dbReference type="ChEBI" id="CHEBI:60240"/>
        <label>1</label>
    </ligand>
</feature>
<dbReference type="NCBIfam" id="TIGR00486">
    <property type="entry name" value="YbgI_SA1388"/>
    <property type="match status" value="1"/>
</dbReference>
<name>A0A0U9HDF4_9BACI</name>
<dbReference type="Proteomes" id="UP000052946">
    <property type="component" value="Unassembled WGS sequence"/>
</dbReference>
<evidence type="ECO:0000256" key="5">
    <source>
        <dbReference type="PIRSR" id="PIRSR602678-1"/>
    </source>
</evidence>
<evidence type="ECO:0000256" key="4">
    <source>
        <dbReference type="PIRNR" id="PIRNR037489"/>
    </source>
</evidence>
<dbReference type="Gene3D" id="3.30.70.120">
    <property type="match status" value="1"/>
</dbReference>
<dbReference type="InterPro" id="IPR002678">
    <property type="entry name" value="DUF34/NIF3"/>
</dbReference>
<dbReference type="InterPro" id="IPR015867">
    <property type="entry name" value="N-reg_PII/ATP_PRibTrfase_C"/>
</dbReference>
<dbReference type="FunFam" id="3.30.70.120:FF:000006">
    <property type="entry name" value="GTP cyclohydrolase 1 type 2 homolog"/>
    <property type="match status" value="1"/>
</dbReference>
<dbReference type="PANTHER" id="PTHR13799">
    <property type="entry name" value="NGG1 INTERACTING FACTOR 3"/>
    <property type="match status" value="1"/>
</dbReference>
<dbReference type="AlphaFoldDB" id="A0A0U9HDF4"/>
<dbReference type="GO" id="GO:0046872">
    <property type="term" value="F:metal ion binding"/>
    <property type="evidence" value="ECO:0007669"/>
    <property type="project" value="UniProtKB-UniRule"/>
</dbReference>
<evidence type="ECO:0000256" key="3">
    <source>
        <dbReference type="ARBA" id="ARBA00022723"/>
    </source>
</evidence>
<feature type="binding site" evidence="5">
    <location>
        <position position="334"/>
    </location>
    <ligand>
        <name>a divalent metal cation</name>
        <dbReference type="ChEBI" id="CHEBI:60240"/>
        <label>1</label>
    </ligand>
</feature>
<comment type="similarity">
    <text evidence="1 4">Belongs to the GTP cyclohydrolase I type 2/NIF3 family.</text>
</comment>
<evidence type="ECO:0000313" key="6">
    <source>
        <dbReference type="EMBL" id="GAQ19297.1"/>
    </source>
</evidence>